<dbReference type="Proteomes" id="UP001144471">
    <property type="component" value="Unassembled WGS sequence"/>
</dbReference>
<dbReference type="AlphaFoldDB" id="A0A9W6LMI0"/>
<comment type="caution">
    <text evidence="1">The sequence shown here is derived from an EMBL/GenBank/DDBJ whole genome shotgun (WGS) entry which is preliminary data.</text>
</comment>
<accession>A0A9W6LMI0</accession>
<dbReference type="RefSeq" id="WP_281835460.1">
    <property type="nucleotide sequence ID" value="NZ_BSDY01000007.1"/>
</dbReference>
<dbReference type="EMBL" id="BSDY01000007">
    <property type="protein sequence ID" value="GLI56356.1"/>
    <property type="molecule type" value="Genomic_DNA"/>
</dbReference>
<organism evidence="1 2">
    <name type="scientific">Propionigenium maris DSM 9537</name>
    <dbReference type="NCBI Taxonomy" id="1123000"/>
    <lineage>
        <taxon>Bacteria</taxon>
        <taxon>Fusobacteriati</taxon>
        <taxon>Fusobacteriota</taxon>
        <taxon>Fusobacteriia</taxon>
        <taxon>Fusobacteriales</taxon>
        <taxon>Fusobacteriaceae</taxon>
        <taxon>Propionigenium</taxon>
    </lineage>
</organism>
<sequence>MKILQSENIYKSFYSKLFIDHANPTYIALLFKAYLTEEGTIYLEGQNLENQVVLNTLEEQRKILQGNLKTWESCKISYPSNSKKALEFFRDKLEFLNKINETLKN</sequence>
<gene>
    <name evidence="1" type="ORF">PM10SUCC1_18700</name>
</gene>
<name>A0A9W6LMI0_9FUSO</name>
<reference evidence="1" key="1">
    <citation type="submission" date="2022-12" db="EMBL/GenBank/DDBJ databases">
        <title>Reference genome sequencing for broad-spectrum identification of bacterial and archaeal isolates by mass spectrometry.</title>
        <authorList>
            <person name="Sekiguchi Y."/>
            <person name="Tourlousse D.M."/>
        </authorList>
    </citation>
    <scope>NUCLEOTIDE SEQUENCE</scope>
    <source>
        <strain evidence="1">10succ1</strain>
    </source>
</reference>
<evidence type="ECO:0000313" key="2">
    <source>
        <dbReference type="Proteomes" id="UP001144471"/>
    </source>
</evidence>
<proteinExistence type="predicted"/>
<protein>
    <submittedName>
        <fullName evidence="1">Uncharacterized protein</fullName>
    </submittedName>
</protein>
<keyword evidence="2" id="KW-1185">Reference proteome</keyword>
<evidence type="ECO:0000313" key="1">
    <source>
        <dbReference type="EMBL" id="GLI56356.1"/>
    </source>
</evidence>